<dbReference type="InterPro" id="IPR036191">
    <property type="entry name" value="RRF_sf"/>
</dbReference>
<dbReference type="AlphaFoldDB" id="A0A124FFA9"/>
<evidence type="ECO:0000313" key="1">
    <source>
        <dbReference type="EMBL" id="KUK17531.1"/>
    </source>
</evidence>
<reference evidence="2" key="1">
    <citation type="journal article" date="2015" name="MBio">
        <title>Genome-Resolved Metagenomic Analysis Reveals Roles for Candidate Phyla and Other Microbial Community Members in Biogeochemical Transformations in Oil Reservoirs.</title>
        <authorList>
            <person name="Hu P."/>
            <person name="Tom L."/>
            <person name="Singh A."/>
            <person name="Thomas B.C."/>
            <person name="Baker B.J."/>
            <person name="Piceno Y.M."/>
            <person name="Andersen G.L."/>
            <person name="Banfield J.F."/>
        </authorList>
    </citation>
    <scope>NUCLEOTIDE SEQUENCE [LARGE SCALE GENOMIC DNA]</scope>
</reference>
<evidence type="ECO:0000313" key="2">
    <source>
        <dbReference type="Proteomes" id="UP000053911"/>
    </source>
</evidence>
<gene>
    <name evidence="1" type="ORF">XD54_1212</name>
</gene>
<organism evidence="1 2">
    <name type="scientific">Thermococcus sibiricus</name>
    <dbReference type="NCBI Taxonomy" id="172049"/>
    <lineage>
        <taxon>Archaea</taxon>
        <taxon>Methanobacteriati</taxon>
        <taxon>Methanobacteriota</taxon>
        <taxon>Thermococci</taxon>
        <taxon>Thermococcales</taxon>
        <taxon>Thermococcaceae</taxon>
        <taxon>Thermococcus</taxon>
    </lineage>
</organism>
<proteinExistence type="predicted"/>
<dbReference type="PATRIC" id="fig|172049.5.peg.2193"/>
<dbReference type="RefSeq" id="WP_283217656.1">
    <property type="nucleotide sequence ID" value="NZ_LGFD01000021.1"/>
</dbReference>
<name>A0A124FFA9_9EURY</name>
<protein>
    <submittedName>
        <fullName evidence="1">Uncharacterized protein</fullName>
    </submittedName>
</protein>
<dbReference type="SUPFAM" id="SSF55194">
    <property type="entry name" value="Ribosome recycling factor, RRF"/>
    <property type="match status" value="1"/>
</dbReference>
<dbReference type="Proteomes" id="UP000053911">
    <property type="component" value="Unassembled WGS sequence"/>
</dbReference>
<accession>A0A124FFA9</accession>
<sequence length="114" mass="12976">MDDESSSSFWLSKILKSKKKESVIEQKITDDVYKDLRTLLMRAKPDVIGDRVILKLPNGTVELSRDKLKIVASSKEDAEKILRNLHHYSMPPGLWPAYGLSYSIKKGSLLKTRS</sequence>
<dbReference type="EMBL" id="LGFD01000021">
    <property type="protein sequence ID" value="KUK17531.1"/>
    <property type="molecule type" value="Genomic_DNA"/>
</dbReference>
<comment type="caution">
    <text evidence="1">The sequence shown here is derived from an EMBL/GenBank/DDBJ whole genome shotgun (WGS) entry which is preliminary data.</text>
</comment>